<feature type="region of interest" description="Disordered" evidence="2">
    <location>
        <begin position="1"/>
        <end position="39"/>
    </location>
</feature>
<evidence type="ECO:0000256" key="2">
    <source>
        <dbReference type="SAM" id="MobiDB-lite"/>
    </source>
</evidence>
<dbReference type="EMBL" id="JANBTW010000023">
    <property type="protein sequence ID" value="KAJ2678222.1"/>
    <property type="molecule type" value="Genomic_DNA"/>
</dbReference>
<name>A0A9W8GAD9_9FUNG</name>
<evidence type="ECO:0000313" key="4">
    <source>
        <dbReference type="Proteomes" id="UP001151518"/>
    </source>
</evidence>
<protein>
    <recommendedName>
        <fullName evidence="5">Sfi1 spindle body domain-containing protein</fullName>
    </recommendedName>
</protein>
<comment type="caution">
    <text evidence="3">The sequence shown here is derived from an EMBL/GenBank/DDBJ whole genome shotgun (WGS) entry which is preliminary data.</text>
</comment>
<keyword evidence="1" id="KW-0175">Coiled coil</keyword>
<gene>
    <name evidence="3" type="ORF">GGI25_002573</name>
</gene>
<sequence>MEEIPTAQRTTRRILNGGGNASTKKPKSGRLLEDQQPIGRYANTRRILDSHSDIDIDLLNASEDDSDRDDSYVPKLTQPSSIYTIGQHRPRRQRKQHDAHNMEPANAIVLREFIGSKFQGTKDVFLALMLRRWHGIAKAAALRRQELLILWYEALDINTKSLKRRAFAKLREEKDKILSSPKGQYERTQRRLADEHYRKTQLRNVFDHLVRTRELQQRFETWQSIERQRLLKKCLITWHSKYFEKKEDAIRRVEIQVCANSRKHVLKDVFSCWRRCVIVDGVGHEVQWRTERRLVQRCFLEWRDQLLAIQDSEDEQSLVPEIISPARQHCADVHRRRTLTYAPDGDMDMEQEALDFYKQNPSHSAPDDHLSAFERKRISKEKADRFYRFCLMTRAIETWRQQYRAHREEQVQSRAIRDWTRKHEQKRRRVLLLAWHNFATKQGKASQAIAHASEPKPVKPLEYANAQTMTSMIGESIAHERSVSRHSEGVQTSDKGDDTADKREIMRRMNEAMLEADRYKTLLADRDNDLNEMIAFKEELGRRYDIWMERDRARRVLSVLRHMRIQLRKATHVREQQELADIQQQLEREQAFERKQQELAERQRWLEREQVFEREQEGLAERQRQLERERAVEREQARLAKEANDAHDRMLRKMLLSWRNVADDYSQQTALADDWCYSRKRLANRTICRNALTKWRKPIKERMNLCRLFEMTYKNTMESKFINQLRACYNERRAMEADADTLAFKYLMSRVWSHLCYLGDKRKAERKQLAVESRLLSDQDALQMIANENDFEQPASFGQLAGTAAGAKDSWPLWDENNEEELRLYFTSWHELVEDVRQLQGAVIESLPPILQHKALARVNETDDFEWGVFHQKYLLTGVLRKWHAHMLNAGTPATKRQKQSYSSAEAQAIHSITTNRLNSFIDASAFSQPGIGKAAIANSTREDDGPRAAELRGLERQFSIQQTKRAKRTYLHRWIAVTRGSLFEERQLSNTMKRFLAVVAERAKDVAAAREMERLVVIRSAVRKWRQRLYIYRVNEENASVQASGTLLHTCILHWYSQIREHRDHSNAHELLMRAMAFRWEKQARMALRRWTHASSDTRVQVRLAERDGRRGEERLMGIAMELSSAKIARNAFERLRTAARRRRLHQEIKARFAVAWRNTNLKRDIMAAWRNQISPSDSMFFSVVGTPD</sequence>
<evidence type="ECO:0000256" key="1">
    <source>
        <dbReference type="SAM" id="Coils"/>
    </source>
</evidence>
<reference evidence="3" key="1">
    <citation type="submission" date="2022-07" db="EMBL/GenBank/DDBJ databases">
        <title>Phylogenomic reconstructions and comparative analyses of Kickxellomycotina fungi.</title>
        <authorList>
            <person name="Reynolds N.K."/>
            <person name="Stajich J.E."/>
            <person name="Barry K."/>
            <person name="Grigoriev I.V."/>
            <person name="Crous P."/>
            <person name="Smith M.E."/>
        </authorList>
    </citation>
    <scope>NUCLEOTIDE SEQUENCE</scope>
    <source>
        <strain evidence="3">NRRL 3115</strain>
    </source>
</reference>
<dbReference type="Proteomes" id="UP001151518">
    <property type="component" value="Unassembled WGS sequence"/>
</dbReference>
<proteinExistence type="predicted"/>
<evidence type="ECO:0008006" key="5">
    <source>
        <dbReference type="Google" id="ProtNLM"/>
    </source>
</evidence>
<feature type="region of interest" description="Disordered" evidence="2">
    <location>
        <begin position="62"/>
        <end position="100"/>
    </location>
</feature>
<evidence type="ECO:0000313" key="3">
    <source>
        <dbReference type="EMBL" id="KAJ2678222.1"/>
    </source>
</evidence>
<dbReference type="OrthoDB" id="5579147at2759"/>
<feature type="coiled-coil region" evidence="1">
    <location>
        <begin position="582"/>
        <end position="643"/>
    </location>
</feature>
<accession>A0A9W8GAD9</accession>
<organism evidence="3 4">
    <name type="scientific">Coemansia spiralis</name>
    <dbReference type="NCBI Taxonomy" id="417178"/>
    <lineage>
        <taxon>Eukaryota</taxon>
        <taxon>Fungi</taxon>
        <taxon>Fungi incertae sedis</taxon>
        <taxon>Zoopagomycota</taxon>
        <taxon>Kickxellomycotina</taxon>
        <taxon>Kickxellomycetes</taxon>
        <taxon>Kickxellales</taxon>
        <taxon>Kickxellaceae</taxon>
        <taxon>Coemansia</taxon>
    </lineage>
</organism>
<dbReference type="AlphaFoldDB" id="A0A9W8GAD9"/>